<keyword evidence="1" id="KW-0547">Nucleotide-binding</keyword>
<dbReference type="EMBL" id="BMAT01004695">
    <property type="protein sequence ID" value="GFR78322.1"/>
    <property type="molecule type" value="Genomic_DNA"/>
</dbReference>
<comment type="caution">
    <text evidence="1">The sequence shown here is derived from an EMBL/GenBank/DDBJ whole genome shotgun (WGS) entry which is preliminary data.</text>
</comment>
<keyword evidence="2" id="KW-1185">Reference proteome</keyword>
<evidence type="ECO:0000313" key="1">
    <source>
        <dbReference type="EMBL" id="GFR78322.1"/>
    </source>
</evidence>
<organism evidence="1 2">
    <name type="scientific">Elysia marginata</name>
    <dbReference type="NCBI Taxonomy" id="1093978"/>
    <lineage>
        <taxon>Eukaryota</taxon>
        <taxon>Metazoa</taxon>
        <taxon>Spiralia</taxon>
        <taxon>Lophotrochozoa</taxon>
        <taxon>Mollusca</taxon>
        <taxon>Gastropoda</taxon>
        <taxon>Heterobranchia</taxon>
        <taxon>Euthyneura</taxon>
        <taxon>Panpulmonata</taxon>
        <taxon>Sacoglossa</taxon>
        <taxon>Placobranchoidea</taxon>
        <taxon>Plakobranchidae</taxon>
        <taxon>Elysia</taxon>
    </lineage>
</organism>
<sequence length="614" mass="66954">MAHHAILGLISTAEQLQGSVVDPQSVDAYLNPIVNWANSLQTPQGTAGMIGLCNSMVYFVNETRAFQAMGRFISPIMSSMKLVTDMVKLIPELDELTCIFFSDTGYDLTGAISKIESVGIWQDIEKGKLLNQPAQELANLLCDPARLSQVMQLSRGLSLSVSNISQTVCNTEVLNIAAFLTNMSLPLQEMEKLMPKTGANLADIIEELAQDVGALVTEFGNVVQLMTGLVSEVDLEMLKDQVPTIDNLIQGKGLSKMAGILNDIMDTLTKALPSSPETNSVLNEVRQVLNGMLAMDTLKDTLVEEIQVKDLAKDPAYLNAYLRNLAGFNENITQTIMDAVFSSRVFLQTSEAANATCEEVLRRILILNGTGMSVAKVKDAVCDLSEDQIKTLLDQLTPQLDVGDIVVKYVTHTTASVLTSANVTTTELDDLVDTMDKGLANLKLASDIITKNNGSRFLDAVFNASTMGYGMAALSPSLCGTDVQRLFEADFPTGSIILTSPDVASLDGVSHTDRVSLERDDLPNEFCVQVYETVKNSNLGNVLWAYLKPIMRGKILYTPDSPTIREIIREANATFETFAKVYEVSKMWADKAGNLKAMTDTLQDVESLEVCDHK</sequence>
<proteinExistence type="predicted"/>
<name>A0AAV4FY16_9GAST</name>
<dbReference type="AlphaFoldDB" id="A0AAV4FY16"/>
<keyword evidence="1" id="KW-0067">ATP-binding</keyword>
<dbReference type="GO" id="GO:0005524">
    <property type="term" value="F:ATP binding"/>
    <property type="evidence" value="ECO:0007669"/>
    <property type="project" value="UniProtKB-KW"/>
</dbReference>
<protein>
    <submittedName>
        <fullName evidence="1">ATP-binding cassette sub-family A member 1-like</fullName>
    </submittedName>
</protein>
<evidence type="ECO:0000313" key="2">
    <source>
        <dbReference type="Proteomes" id="UP000762676"/>
    </source>
</evidence>
<accession>A0AAV4FY16</accession>
<gene>
    <name evidence="1" type="ORF">ElyMa_002258600</name>
</gene>
<dbReference type="Proteomes" id="UP000762676">
    <property type="component" value="Unassembled WGS sequence"/>
</dbReference>
<reference evidence="1 2" key="1">
    <citation type="journal article" date="2021" name="Elife">
        <title>Chloroplast acquisition without the gene transfer in kleptoplastic sea slugs, Plakobranchus ocellatus.</title>
        <authorList>
            <person name="Maeda T."/>
            <person name="Takahashi S."/>
            <person name="Yoshida T."/>
            <person name="Shimamura S."/>
            <person name="Takaki Y."/>
            <person name="Nagai Y."/>
            <person name="Toyoda A."/>
            <person name="Suzuki Y."/>
            <person name="Arimoto A."/>
            <person name="Ishii H."/>
            <person name="Satoh N."/>
            <person name="Nishiyama T."/>
            <person name="Hasebe M."/>
            <person name="Maruyama T."/>
            <person name="Minagawa J."/>
            <person name="Obokata J."/>
            <person name="Shigenobu S."/>
        </authorList>
    </citation>
    <scope>NUCLEOTIDE SEQUENCE [LARGE SCALE GENOMIC DNA]</scope>
</reference>